<comment type="subcellular location">
    <subcellularLocation>
        <location evidence="1">Cell membrane</location>
        <topology evidence="1">Multi-pass membrane protein</topology>
    </subcellularLocation>
</comment>
<feature type="transmembrane region" description="Helical" evidence="8">
    <location>
        <begin position="240"/>
        <end position="260"/>
    </location>
</feature>
<evidence type="ECO:0000259" key="9">
    <source>
        <dbReference type="Pfam" id="PF00892"/>
    </source>
</evidence>
<evidence type="ECO:0000256" key="8">
    <source>
        <dbReference type="SAM" id="Phobius"/>
    </source>
</evidence>
<dbReference type="EMBL" id="UAVB01000001">
    <property type="protein sequence ID" value="SQA19098.1"/>
    <property type="molecule type" value="Genomic_DNA"/>
</dbReference>
<feature type="domain" description="EamA" evidence="9">
    <location>
        <begin position="156"/>
        <end position="283"/>
    </location>
</feature>
<gene>
    <name evidence="10" type="primary">rarD</name>
    <name evidence="10" type="ORF">NCTC8181_02160</name>
</gene>
<dbReference type="InterPro" id="IPR000620">
    <property type="entry name" value="EamA_dom"/>
</dbReference>
<proteinExistence type="inferred from homology"/>
<keyword evidence="3" id="KW-0813">Transport</keyword>
<feature type="transmembrane region" description="Helical" evidence="8">
    <location>
        <begin position="37"/>
        <end position="54"/>
    </location>
</feature>
<evidence type="ECO:0000313" key="10">
    <source>
        <dbReference type="EMBL" id="SQA19098.1"/>
    </source>
</evidence>
<dbReference type="Proteomes" id="UP000250200">
    <property type="component" value="Unassembled WGS sequence"/>
</dbReference>
<evidence type="ECO:0000256" key="1">
    <source>
        <dbReference type="ARBA" id="ARBA00004651"/>
    </source>
</evidence>
<keyword evidence="6 8" id="KW-1133">Transmembrane helix</keyword>
<evidence type="ECO:0000256" key="6">
    <source>
        <dbReference type="ARBA" id="ARBA00022989"/>
    </source>
</evidence>
<feature type="transmembrane region" description="Helical" evidence="8">
    <location>
        <begin position="272"/>
        <end position="291"/>
    </location>
</feature>
<sequence length="295" mass="33001">MRKDNLGIILGLSAYVLWGLLSLYWKLLSGIEAYSTFAYRIIFTVLTMLIYMLVSGRKTVYLKDLKGLVNNKKSFWTMFVASILISINWLVYIFAVTHGHATEASLGYYMMPIISILLSVLVLREHLARVVSLAILIAIMGVGVLVYQTGHFPLISLTLALSFGFYGLLKKSISLSSDFSMLVESSFIAPFALIYIVFFAKDFLTDYNILQLVLLSLSGIITAVPLLLFAEAIKRAPLNIIGFIQYINPTIQLLLALFIFKETIVSGEVIGFIFIWLAILVFSIGQVHTMLKKGK</sequence>
<dbReference type="SUPFAM" id="SSF103481">
    <property type="entry name" value="Multidrug resistance efflux transporter EmrE"/>
    <property type="match status" value="2"/>
</dbReference>
<reference evidence="10 11" key="1">
    <citation type="submission" date="2018-06" db="EMBL/GenBank/DDBJ databases">
        <authorList>
            <consortium name="Pathogen Informatics"/>
            <person name="Doyle S."/>
        </authorList>
    </citation>
    <scope>NUCLEOTIDE SEQUENCE [LARGE SCALE GENOMIC DNA]</scope>
    <source>
        <strain evidence="10 11">NCTC8181</strain>
    </source>
</reference>
<accession>A0A0H1N0G9</accession>
<feature type="transmembrane region" description="Helical" evidence="8">
    <location>
        <begin position="153"/>
        <end position="169"/>
    </location>
</feature>
<evidence type="ECO:0000313" key="11">
    <source>
        <dbReference type="Proteomes" id="UP000250200"/>
    </source>
</evidence>
<keyword evidence="5 8" id="KW-0812">Transmembrane</keyword>
<evidence type="ECO:0000256" key="7">
    <source>
        <dbReference type="ARBA" id="ARBA00023136"/>
    </source>
</evidence>
<comment type="caution">
    <text evidence="10">The sequence shown here is derived from an EMBL/GenBank/DDBJ whole genome shotgun (WGS) entry which is preliminary data.</text>
</comment>
<name>A0A0H1N0G9_STRAG</name>
<dbReference type="Pfam" id="PF00892">
    <property type="entry name" value="EamA"/>
    <property type="match status" value="2"/>
</dbReference>
<dbReference type="AlphaFoldDB" id="A0A0H1N0G9"/>
<dbReference type="KEGG" id="sags:SaSA20_0943"/>
<feature type="domain" description="EamA" evidence="9">
    <location>
        <begin position="6"/>
        <end position="146"/>
    </location>
</feature>
<evidence type="ECO:0000256" key="2">
    <source>
        <dbReference type="ARBA" id="ARBA00007362"/>
    </source>
</evidence>
<evidence type="ECO:0000256" key="3">
    <source>
        <dbReference type="ARBA" id="ARBA00022448"/>
    </source>
</evidence>
<dbReference type="NCBIfam" id="TIGR00688">
    <property type="entry name" value="rarD"/>
    <property type="match status" value="1"/>
</dbReference>
<keyword evidence="7 8" id="KW-0472">Membrane</keyword>
<protein>
    <submittedName>
        <fullName evidence="10">RarD protein</fullName>
    </submittedName>
</protein>
<evidence type="ECO:0000256" key="4">
    <source>
        <dbReference type="ARBA" id="ARBA00022475"/>
    </source>
</evidence>
<keyword evidence="4" id="KW-1003">Cell membrane</keyword>
<dbReference type="InterPro" id="IPR037185">
    <property type="entry name" value="EmrE-like"/>
</dbReference>
<organism evidence="10 11">
    <name type="scientific">Streptococcus agalactiae</name>
    <dbReference type="NCBI Taxonomy" id="1311"/>
    <lineage>
        <taxon>Bacteria</taxon>
        <taxon>Bacillati</taxon>
        <taxon>Bacillota</taxon>
        <taxon>Bacilli</taxon>
        <taxon>Lactobacillales</taxon>
        <taxon>Streptococcaceae</taxon>
        <taxon>Streptococcus</taxon>
    </lineage>
</organism>
<dbReference type="PANTHER" id="PTHR22911:SF137">
    <property type="entry name" value="SOLUTE CARRIER FAMILY 35 MEMBER G2-RELATED"/>
    <property type="match status" value="1"/>
</dbReference>
<feature type="transmembrane region" description="Helical" evidence="8">
    <location>
        <begin position="212"/>
        <end position="233"/>
    </location>
</feature>
<dbReference type="InterPro" id="IPR004626">
    <property type="entry name" value="RarD"/>
</dbReference>
<evidence type="ECO:0000256" key="5">
    <source>
        <dbReference type="ARBA" id="ARBA00022692"/>
    </source>
</evidence>
<dbReference type="RefSeq" id="WP_001224295.1">
    <property type="nucleotide sequence ID" value="NZ_CAACXY010000016.1"/>
</dbReference>
<comment type="similarity">
    <text evidence="2">Belongs to the EamA transporter family.</text>
</comment>
<feature type="transmembrane region" description="Helical" evidence="8">
    <location>
        <begin position="181"/>
        <end position="200"/>
    </location>
</feature>
<feature type="transmembrane region" description="Helical" evidence="8">
    <location>
        <begin position="106"/>
        <end position="123"/>
    </location>
</feature>
<feature type="transmembrane region" description="Helical" evidence="8">
    <location>
        <begin position="7"/>
        <end position="25"/>
    </location>
</feature>
<dbReference type="GO" id="GO:0005886">
    <property type="term" value="C:plasma membrane"/>
    <property type="evidence" value="ECO:0007669"/>
    <property type="project" value="UniProtKB-SubCell"/>
</dbReference>
<dbReference type="PANTHER" id="PTHR22911">
    <property type="entry name" value="ACYL-MALONYL CONDENSING ENZYME-RELATED"/>
    <property type="match status" value="1"/>
</dbReference>
<feature type="transmembrane region" description="Helical" evidence="8">
    <location>
        <begin position="130"/>
        <end position="147"/>
    </location>
</feature>
<feature type="transmembrane region" description="Helical" evidence="8">
    <location>
        <begin position="75"/>
        <end position="94"/>
    </location>
</feature>